<organism evidence="2 3">
    <name type="scientific">Plantactinospora siamensis</name>
    <dbReference type="NCBI Taxonomy" id="555372"/>
    <lineage>
        <taxon>Bacteria</taxon>
        <taxon>Bacillati</taxon>
        <taxon>Actinomycetota</taxon>
        <taxon>Actinomycetes</taxon>
        <taxon>Micromonosporales</taxon>
        <taxon>Micromonosporaceae</taxon>
        <taxon>Plantactinospora</taxon>
    </lineage>
</organism>
<evidence type="ECO:0000313" key="3">
    <source>
        <dbReference type="Proteomes" id="UP001589894"/>
    </source>
</evidence>
<keyword evidence="3" id="KW-1185">Reference proteome</keyword>
<reference evidence="2 3" key="1">
    <citation type="submission" date="2024-09" db="EMBL/GenBank/DDBJ databases">
        <authorList>
            <person name="Sun Q."/>
            <person name="Mori K."/>
        </authorList>
    </citation>
    <scope>NUCLEOTIDE SEQUENCE [LARGE SCALE GENOMIC DNA]</scope>
    <source>
        <strain evidence="2 3">TBRC 2205</strain>
    </source>
</reference>
<accession>A0ABV6P0L5</accession>
<evidence type="ECO:0000313" key="2">
    <source>
        <dbReference type="EMBL" id="MFC0566566.1"/>
    </source>
</evidence>
<sequence>MNRALADRPVPIGRTAMPELGSLILRAIRYATGFAAAALLFAFGVDAGQLEADRADAARSAPAAGQPAGAAAVLPGGWLTAAATVATVTADADRSLATAFAGTMVRPVVVAVRPAIVAVRPAVTAARPAVVAARTAVVAVPTGAFGASGVTVRSGAANRHSEVGPGHPILPATDRSARIGAAAPSGTRVGTSSAPGRDRSRPDTQRAPPLR</sequence>
<dbReference type="Proteomes" id="UP001589894">
    <property type="component" value="Unassembled WGS sequence"/>
</dbReference>
<protein>
    <submittedName>
        <fullName evidence="2">Uncharacterized protein</fullName>
    </submittedName>
</protein>
<proteinExistence type="predicted"/>
<dbReference type="RefSeq" id="WP_377341364.1">
    <property type="nucleotide sequence ID" value="NZ_JBHLUE010000017.1"/>
</dbReference>
<evidence type="ECO:0000256" key="1">
    <source>
        <dbReference type="SAM" id="MobiDB-lite"/>
    </source>
</evidence>
<comment type="caution">
    <text evidence="2">The sequence shown here is derived from an EMBL/GenBank/DDBJ whole genome shotgun (WGS) entry which is preliminary data.</text>
</comment>
<dbReference type="EMBL" id="JBHLUE010000017">
    <property type="protein sequence ID" value="MFC0566566.1"/>
    <property type="molecule type" value="Genomic_DNA"/>
</dbReference>
<feature type="region of interest" description="Disordered" evidence="1">
    <location>
        <begin position="178"/>
        <end position="211"/>
    </location>
</feature>
<name>A0ABV6P0L5_9ACTN</name>
<gene>
    <name evidence="2" type="ORF">ACFFHU_20800</name>
</gene>